<dbReference type="AlphaFoldDB" id="A0A1G2CF95"/>
<dbReference type="Pfam" id="PF01501">
    <property type="entry name" value="Glyco_transf_8"/>
    <property type="match status" value="1"/>
</dbReference>
<keyword evidence="3" id="KW-0479">Metal-binding</keyword>
<dbReference type="CDD" id="cd04194">
    <property type="entry name" value="GT8_A4GalT_like"/>
    <property type="match status" value="1"/>
</dbReference>
<comment type="caution">
    <text evidence="4">The sequence shown here is derived from an EMBL/GenBank/DDBJ whole genome shotgun (WGS) entry which is preliminary data.</text>
</comment>
<dbReference type="GO" id="GO:0046872">
    <property type="term" value="F:metal ion binding"/>
    <property type="evidence" value="ECO:0007669"/>
    <property type="project" value="UniProtKB-KW"/>
</dbReference>
<evidence type="ECO:0000313" key="5">
    <source>
        <dbReference type="Proteomes" id="UP000178880"/>
    </source>
</evidence>
<proteinExistence type="predicted"/>
<dbReference type="InterPro" id="IPR002495">
    <property type="entry name" value="Glyco_trans_8"/>
</dbReference>
<organism evidence="4 5">
    <name type="scientific">Candidatus Liptonbacteria bacterium RIFCSPLOWO2_01_FULL_52_25</name>
    <dbReference type="NCBI Taxonomy" id="1798650"/>
    <lineage>
        <taxon>Bacteria</taxon>
        <taxon>Candidatus Liptoniibacteriota</taxon>
    </lineage>
</organism>
<dbReference type="SUPFAM" id="SSF53448">
    <property type="entry name" value="Nucleotide-diphospho-sugar transferases"/>
    <property type="match status" value="1"/>
</dbReference>
<evidence type="ECO:0000256" key="3">
    <source>
        <dbReference type="ARBA" id="ARBA00022723"/>
    </source>
</evidence>
<evidence type="ECO:0000256" key="1">
    <source>
        <dbReference type="ARBA" id="ARBA00022676"/>
    </source>
</evidence>
<dbReference type="Proteomes" id="UP000178880">
    <property type="component" value="Unassembled WGS sequence"/>
</dbReference>
<reference evidence="4 5" key="1">
    <citation type="journal article" date="2016" name="Nat. Commun.">
        <title>Thousands of microbial genomes shed light on interconnected biogeochemical processes in an aquifer system.</title>
        <authorList>
            <person name="Anantharaman K."/>
            <person name="Brown C.T."/>
            <person name="Hug L.A."/>
            <person name="Sharon I."/>
            <person name="Castelle C.J."/>
            <person name="Probst A.J."/>
            <person name="Thomas B.C."/>
            <person name="Singh A."/>
            <person name="Wilkins M.J."/>
            <person name="Karaoz U."/>
            <person name="Brodie E.L."/>
            <person name="Williams K.H."/>
            <person name="Hubbard S.S."/>
            <person name="Banfield J.F."/>
        </authorList>
    </citation>
    <scope>NUCLEOTIDE SEQUENCE [LARGE SCALE GENOMIC DNA]</scope>
</reference>
<keyword evidence="2" id="KW-0808">Transferase</keyword>
<protein>
    <recommendedName>
        <fullName evidence="6">Glycosyl transferase family 8 C-terminal domain-containing protein</fullName>
    </recommendedName>
</protein>
<evidence type="ECO:0000313" key="4">
    <source>
        <dbReference type="EMBL" id="OGY99891.1"/>
    </source>
</evidence>
<accession>A0A1G2CF95</accession>
<dbReference type="PANTHER" id="PTHR13778:SF47">
    <property type="entry name" value="LIPOPOLYSACCHARIDE 1,3-GALACTOSYLTRANSFERASE"/>
    <property type="match status" value="1"/>
</dbReference>
<dbReference type="InterPro" id="IPR050748">
    <property type="entry name" value="Glycosyltrans_8_dom-fam"/>
</dbReference>
<dbReference type="PANTHER" id="PTHR13778">
    <property type="entry name" value="GLYCOSYLTRANSFERASE 8 DOMAIN-CONTAINING PROTEIN"/>
    <property type="match status" value="1"/>
</dbReference>
<dbReference type="InterPro" id="IPR029044">
    <property type="entry name" value="Nucleotide-diphossugar_trans"/>
</dbReference>
<name>A0A1G2CF95_9BACT</name>
<dbReference type="EMBL" id="MHLA01000013">
    <property type="protein sequence ID" value="OGY99891.1"/>
    <property type="molecule type" value="Genomic_DNA"/>
</dbReference>
<dbReference type="GO" id="GO:0016757">
    <property type="term" value="F:glycosyltransferase activity"/>
    <property type="evidence" value="ECO:0007669"/>
    <property type="project" value="UniProtKB-KW"/>
</dbReference>
<keyword evidence="1" id="KW-0328">Glycosyltransferase</keyword>
<evidence type="ECO:0008006" key="6">
    <source>
        <dbReference type="Google" id="ProtNLM"/>
    </source>
</evidence>
<sequence length="319" mass="37772">MNNGMSKKIPDTVSVIFASNDNYSMLLGTALCSLFENKKGDYRIKLYVVDFGISAKNKERLGVLEKKYDFVINYVVPAKEIFEKIPRILRFNIDYAPIEIYHHIFLARFLPPECRRVIDFDVDVVIRGDVAELFNTDLNGKALGAVADCRQEEKWTYLKRLRENINWPVEQEPLVYFNAGVVLVDLALWRKRKIEEKLLRLLREYPDKLWYLEQDALNIVFLGNYRQLPMKYNFLVGQFDERDCPDPFAVHFVGGGKPWYFFSALPYQPEYIYYVNKTPWKNEKYKKVMDTYFAKKYHIYPLAWGVWSAYKKLKKILGR</sequence>
<evidence type="ECO:0000256" key="2">
    <source>
        <dbReference type="ARBA" id="ARBA00022679"/>
    </source>
</evidence>
<gene>
    <name evidence="4" type="ORF">A2945_02765</name>
</gene>
<dbReference type="Gene3D" id="3.90.550.10">
    <property type="entry name" value="Spore Coat Polysaccharide Biosynthesis Protein SpsA, Chain A"/>
    <property type="match status" value="1"/>
</dbReference>
<dbReference type="STRING" id="1798650.A2945_02765"/>